<dbReference type="PANTHER" id="PTHR16223">
    <property type="entry name" value="TRANSCRIPTION FACTOR BHLH83-RELATED"/>
    <property type="match status" value="1"/>
</dbReference>
<comment type="subcellular location">
    <subcellularLocation>
        <location evidence="1">Nucleus</location>
    </subcellularLocation>
</comment>
<protein>
    <recommendedName>
        <fullName evidence="7">BHLH domain-containing protein</fullName>
    </recommendedName>
</protein>
<dbReference type="Gramene" id="Pp3c17_17000V3.3">
    <property type="protein sequence ID" value="Pp3c17_17000V3.3"/>
    <property type="gene ID" value="Pp3c17_17000"/>
</dbReference>
<accession>A0A2K1J4A1</accession>
<keyword evidence="10" id="KW-1185">Reference proteome</keyword>
<dbReference type="SMART" id="SM00353">
    <property type="entry name" value="HLH"/>
    <property type="match status" value="1"/>
</dbReference>
<dbReference type="Gene3D" id="4.10.280.10">
    <property type="entry name" value="Helix-loop-helix DNA-binding domain"/>
    <property type="match status" value="1"/>
</dbReference>
<dbReference type="PANTHER" id="PTHR16223:SF268">
    <property type="entry name" value="SPERMATOGENESIS- AND OOGENESIS-SPECIFIC BASIC HELIX-LOOP-HELIX-CONTAINING PROTEIN 2"/>
    <property type="match status" value="1"/>
</dbReference>
<feature type="compositionally biased region" description="Polar residues" evidence="6">
    <location>
        <begin position="420"/>
        <end position="448"/>
    </location>
</feature>
<feature type="region of interest" description="Disordered" evidence="6">
    <location>
        <begin position="420"/>
        <end position="472"/>
    </location>
</feature>
<dbReference type="GO" id="GO:0006357">
    <property type="term" value="P:regulation of transcription by RNA polymerase II"/>
    <property type="evidence" value="ECO:0000318"/>
    <property type="project" value="GO_Central"/>
</dbReference>
<dbReference type="EMBL" id="ABEU02000017">
    <property type="protein sequence ID" value="PNR36352.1"/>
    <property type="molecule type" value="Genomic_DNA"/>
</dbReference>
<feature type="region of interest" description="Disordered" evidence="6">
    <location>
        <begin position="220"/>
        <end position="253"/>
    </location>
</feature>
<evidence type="ECO:0000313" key="8">
    <source>
        <dbReference type="EMBL" id="PNR36352.1"/>
    </source>
</evidence>
<dbReference type="GO" id="GO:0046983">
    <property type="term" value="F:protein dimerization activity"/>
    <property type="evidence" value="ECO:0007669"/>
    <property type="project" value="InterPro"/>
</dbReference>
<feature type="region of interest" description="Disordered" evidence="6">
    <location>
        <begin position="118"/>
        <end position="176"/>
    </location>
</feature>
<evidence type="ECO:0000259" key="7">
    <source>
        <dbReference type="PROSITE" id="PS50888"/>
    </source>
</evidence>
<dbReference type="SUPFAM" id="SSF47459">
    <property type="entry name" value="HLH, helix-loop-helix DNA-binding domain"/>
    <property type="match status" value="1"/>
</dbReference>
<evidence type="ECO:0000256" key="3">
    <source>
        <dbReference type="ARBA" id="ARBA00023125"/>
    </source>
</evidence>
<keyword evidence="5" id="KW-0539">Nucleus</keyword>
<feature type="domain" description="BHLH" evidence="7">
    <location>
        <begin position="278"/>
        <end position="327"/>
    </location>
</feature>
<feature type="compositionally biased region" description="Low complexity" evidence="6">
    <location>
        <begin position="154"/>
        <end position="166"/>
    </location>
</feature>
<dbReference type="STRING" id="3218.A0A2K1J4A1"/>
<dbReference type="EnsemblPlants" id="Pp3c17_17000V3.1">
    <property type="protein sequence ID" value="Pp3c17_17000V3.1"/>
    <property type="gene ID" value="Pp3c17_17000"/>
</dbReference>
<evidence type="ECO:0000256" key="6">
    <source>
        <dbReference type="SAM" id="MobiDB-lite"/>
    </source>
</evidence>
<dbReference type="OrthoDB" id="2020857at2759"/>
<dbReference type="Proteomes" id="UP000006727">
    <property type="component" value="Chromosome 17"/>
</dbReference>
<evidence type="ECO:0000256" key="1">
    <source>
        <dbReference type="ARBA" id="ARBA00004123"/>
    </source>
</evidence>
<dbReference type="GO" id="GO:0000978">
    <property type="term" value="F:RNA polymerase II cis-regulatory region sequence-specific DNA binding"/>
    <property type="evidence" value="ECO:0000318"/>
    <property type="project" value="GO_Central"/>
</dbReference>
<proteinExistence type="predicted"/>
<gene>
    <name evidence="9" type="primary">LOC112294648</name>
    <name evidence="8" type="ORF">PHYPA_022203</name>
</gene>
<keyword evidence="2" id="KW-0805">Transcription regulation</keyword>
<dbReference type="GO" id="GO:0000981">
    <property type="term" value="F:DNA-binding transcription factor activity, RNA polymerase II-specific"/>
    <property type="evidence" value="ECO:0000318"/>
    <property type="project" value="GO_Central"/>
</dbReference>
<dbReference type="Pfam" id="PF00010">
    <property type="entry name" value="HLH"/>
    <property type="match status" value="1"/>
</dbReference>
<dbReference type="InterPro" id="IPR036638">
    <property type="entry name" value="HLH_DNA-bd_sf"/>
</dbReference>
<evidence type="ECO:0000256" key="5">
    <source>
        <dbReference type="ARBA" id="ARBA00023242"/>
    </source>
</evidence>
<dbReference type="AlphaFoldDB" id="A0A2K1J4A1"/>
<dbReference type="GeneID" id="112294648"/>
<keyword evidence="3" id="KW-0238">DNA-binding</keyword>
<dbReference type="GO" id="GO:0080147">
    <property type="term" value="P:root hair cell development"/>
    <property type="evidence" value="ECO:0007669"/>
    <property type="project" value="UniProtKB-ARBA"/>
</dbReference>
<keyword evidence="4" id="KW-0804">Transcription</keyword>
<dbReference type="Gramene" id="Pp3c17_17000V3.1">
    <property type="protein sequence ID" value="Pp3c17_17000V3.1"/>
    <property type="gene ID" value="Pp3c17_17000"/>
</dbReference>
<evidence type="ECO:0000313" key="9">
    <source>
        <dbReference type="EnsemblPlants" id="Pp3c17_17000V3.1"/>
    </source>
</evidence>
<feature type="compositionally biased region" description="Basic and acidic residues" evidence="6">
    <location>
        <begin position="220"/>
        <end position="236"/>
    </location>
</feature>
<evidence type="ECO:0000313" key="10">
    <source>
        <dbReference type="Proteomes" id="UP000006727"/>
    </source>
</evidence>
<reference evidence="8 10" key="1">
    <citation type="journal article" date="2008" name="Science">
        <title>The Physcomitrella genome reveals evolutionary insights into the conquest of land by plants.</title>
        <authorList>
            <person name="Rensing S."/>
            <person name="Lang D."/>
            <person name="Zimmer A."/>
            <person name="Terry A."/>
            <person name="Salamov A."/>
            <person name="Shapiro H."/>
            <person name="Nishiyama T."/>
            <person name="Perroud P.-F."/>
            <person name="Lindquist E."/>
            <person name="Kamisugi Y."/>
            <person name="Tanahashi T."/>
            <person name="Sakakibara K."/>
            <person name="Fujita T."/>
            <person name="Oishi K."/>
            <person name="Shin-I T."/>
            <person name="Kuroki Y."/>
            <person name="Toyoda A."/>
            <person name="Suzuki Y."/>
            <person name="Hashimoto A."/>
            <person name="Yamaguchi K."/>
            <person name="Sugano A."/>
            <person name="Kohara Y."/>
            <person name="Fujiyama A."/>
            <person name="Anterola A."/>
            <person name="Aoki S."/>
            <person name="Ashton N."/>
            <person name="Barbazuk W.B."/>
            <person name="Barker E."/>
            <person name="Bennetzen J."/>
            <person name="Bezanilla M."/>
            <person name="Blankenship R."/>
            <person name="Cho S.H."/>
            <person name="Dutcher S."/>
            <person name="Estelle M."/>
            <person name="Fawcett J.A."/>
            <person name="Gundlach H."/>
            <person name="Hanada K."/>
            <person name="Heyl A."/>
            <person name="Hicks K.A."/>
            <person name="Hugh J."/>
            <person name="Lohr M."/>
            <person name="Mayer K."/>
            <person name="Melkozernov A."/>
            <person name="Murata T."/>
            <person name="Nelson D."/>
            <person name="Pils B."/>
            <person name="Prigge M."/>
            <person name="Reiss B."/>
            <person name="Renner T."/>
            <person name="Rombauts S."/>
            <person name="Rushton P."/>
            <person name="Sanderfoot A."/>
            <person name="Schween G."/>
            <person name="Shiu S.-H."/>
            <person name="Stueber K."/>
            <person name="Theodoulou F.L."/>
            <person name="Tu H."/>
            <person name="Van de Peer Y."/>
            <person name="Verrier P.J."/>
            <person name="Waters E."/>
            <person name="Wood A."/>
            <person name="Yang L."/>
            <person name="Cove D."/>
            <person name="Cuming A."/>
            <person name="Hasebe M."/>
            <person name="Lucas S."/>
            <person name="Mishler D.B."/>
            <person name="Reski R."/>
            <person name="Grigoriev I."/>
            <person name="Quatrano R.S."/>
            <person name="Boore J.L."/>
        </authorList>
    </citation>
    <scope>NUCLEOTIDE SEQUENCE [LARGE SCALE GENOMIC DNA]</scope>
    <source>
        <strain evidence="9 10">cv. Gransden 2004</strain>
    </source>
</reference>
<dbReference type="PROSITE" id="PS50888">
    <property type="entry name" value="BHLH"/>
    <property type="match status" value="1"/>
</dbReference>
<evidence type="ECO:0000256" key="2">
    <source>
        <dbReference type="ARBA" id="ARBA00023015"/>
    </source>
</evidence>
<dbReference type="InterPro" id="IPR011598">
    <property type="entry name" value="bHLH_dom"/>
</dbReference>
<reference evidence="9" key="3">
    <citation type="submission" date="2020-12" db="UniProtKB">
        <authorList>
            <consortium name="EnsemblPlants"/>
        </authorList>
    </citation>
    <scope>IDENTIFICATION</scope>
</reference>
<dbReference type="FunFam" id="4.10.280.10:FF:000017">
    <property type="entry name" value="Transcription factor bHLH66"/>
    <property type="match status" value="1"/>
</dbReference>
<dbReference type="GO" id="GO:0005634">
    <property type="term" value="C:nucleus"/>
    <property type="evidence" value="ECO:0000318"/>
    <property type="project" value="GO_Central"/>
</dbReference>
<evidence type="ECO:0000256" key="4">
    <source>
        <dbReference type="ARBA" id="ARBA00023163"/>
    </source>
</evidence>
<dbReference type="InterPro" id="IPR045843">
    <property type="entry name" value="IND-like"/>
</dbReference>
<dbReference type="PaxDb" id="3218-PP1S173_83V6.1"/>
<sequence>MAQQPSTTMMMAMQQQQVHGGGNHHGGMGFHHPGMGGQQGGGGGGSGGGPVMDELMEHMFGMPGGGMFDMAGGRVGPWDYNVGSGAGKGFGVGGMPSAVGLSKKGNEEVDYGLSEVQIRHHQQQSAGARGESGSGGMPVVREARNGAPDTLTRSVSLGSSASEESGPQQGKGDQLMGSMVAPSKHLQQPYGGAGSGVPTLPMNFAPAKAENVMLVGEMDSHNAHGKRFREDEDGRPRPTGAMPPGGCQGSGYANPGVPAGQSLPGMGARPRVRARRGQATDPHSIAERLRRERIAERMKALQELVPNSNKTDKASMLDEIIDYVKFLQLQVKVLSMSRLGGAGALVNSDPPAEGGNNFAASAGSSGVSNPAQDGLASALTERQVTRMMEDDMGAAMQYLQSKGLCLMPISLATAISTTNKGPAQANANTGDRQGSAAASNIGKSTAGSSLAGGSKEDGSEAGRVTESTTQDT</sequence>
<organism evidence="8">
    <name type="scientific">Physcomitrium patens</name>
    <name type="common">Spreading-leaved earth moss</name>
    <name type="synonym">Physcomitrella patens</name>
    <dbReference type="NCBI Taxonomy" id="3218"/>
    <lineage>
        <taxon>Eukaryota</taxon>
        <taxon>Viridiplantae</taxon>
        <taxon>Streptophyta</taxon>
        <taxon>Embryophyta</taxon>
        <taxon>Bryophyta</taxon>
        <taxon>Bryophytina</taxon>
        <taxon>Bryopsida</taxon>
        <taxon>Funariidae</taxon>
        <taxon>Funariales</taxon>
        <taxon>Funariaceae</taxon>
        <taxon>Physcomitrium</taxon>
    </lineage>
</organism>
<reference evidence="8 10" key="2">
    <citation type="journal article" date="2018" name="Plant J.">
        <title>The Physcomitrella patens chromosome-scale assembly reveals moss genome structure and evolution.</title>
        <authorList>
            <person name="Lang D."/>
            <person name="Ullrich K.K."/>
            <person name="Murat F."/>
            <person name="Fuchs J."/>
            <person name="Jenkins J."/>
            <person name="Haas F.B."/>
            <person name="Piednoel M."/>
            <person name="Gundlach H."/>
            <person name="Van Bel M."/>
            <person name="Meyberg R."/>
            <person name="Vives C."/>
            <person name="Morata J."/>
            <person name="Symeonidi A."/>
            <person name="Hiss M."/>
            <person name="Muchero W."/>
            <person name="Kamisugi Y."/>
            <person name="Saleh O."/>
            <person name="Blanc G."/>
            <person name="Decker E.L."/>
            <person name="van Gessel N."/>
            <person name="Grimwood J."/>
            <person name="Hayes R.D."/>
            <person name="Graham S.W."/>
            <person name="Gunter L.E."/>
            <person name="McDaniel S.F."/>
            <person name="Hoernstein S.N.W."/>
            <person name="Larsson A."/>
            <person name="Li F.W."/>
            <person name="Perroud P.F."/>
            <person name="Phillips J."/>
            <person name="Ranjan P."/>
            <person name="Rokshar D.S."/>
            <person name="Rothfels C.J."/>
            <person name="Schneider L."/>
            <person name="Shu S."/>
            <person name="Stevenson D.W."/>
            <person name="Thummler F."/>
            <person name="Tillich M."/>
            <person name="Villarreal Aguilar J.C."/>
            <person name="Widiez T."/>
            <person name="Wong G.K."/>
            <person name="Wymore A."/>
            <person name="Zhang Y."/>
            <person name="Zimmer A.D."/>
            <person name="Quatrano R.S."/>
            <person name="Mayer K.F.X."/>
            <person name="Goodstein D."/>
            <person name="Casacuberta J.M."/>
            <person name="Vandepoele K."/>
            <person name="Reski R."/>
            <person name="Cuming A.C."/>
            <person name="Tuskan G.A."/>
            <person name="Maumus F."/>
            <person name="Salse J."/>
            <person name="Schmutz J."/>
            <person name="Rensing S.A."/>
        </authorList>
    </citation>
    <scope>NUCLEOTIDE SEQUENCE [LARGE SCALE GENOMIC DNA]</scope>
    <source>
        <strain evidence="9 10">cv. Gransden 2004</strain>
    </source>
</reference>
<dbReference type="RefSeq" id="XP_024401108.1">
    <property type="nucleotide sequence ID" value="XM_024545340.2"/>
</dbReference>
<name>A0A2K1J4A1_PHYPA</name>
<feature type="compositionally biased region" description="Polar residues" evidence="6">
    <location>
        <begin position="358"/>
        <end position="371"/>
    </location>
</feature>
<feature type="region of interest" description="Disordered" evidence="6">
    <location>
        <begin position="356"/>
        <end position="375"/>
    </location>
</feature>
<dbReference type="EnsemblPlants" id="Pp3c17_17000V3.3">
    <property type="protein sequence ID" value="Pp3c17_17000V3.3"/>
    <property type="gene ID" value="Pp3c17_17000"/>
</dbReference>